<dbReference type="InterPro" id="IPR020471">
    <property type="entry name" value="AKR"/>
</dbReference>
<protein>
    <recommendedName>
        <fullName evidence="7">NADP-dependent oxidoreductase domain-containing protein</fullName>
    </recommendedName>
</protein>
<dbReference type="AlphaFoldDB" id="A0AAD7Y2G6"/>
<keyword evidence="9" id="KW-1185">Reference proteome</keyword>
<dbReference type="PROSITE" id="PS00062">
    <property type="entry name" value="ALDOKETO_REDUCTASE_2"/>
    <property type="match status" value="1"/>
</dbReference>
<dbReference type="InterPro" id="IPR036812">
    <property type="entry name" value="NAD(P)_OxRdtase_dom_sf"/>
</dbReference>
<proteinExistence type="inferred from homology"/>
<accession>A0AAD7Y2G6</accession>
<dbReference type="InterPro" id="IPR018170">
    <property type="entry name" value="Aldo/ket_reductase_CS"/>
</dbReference>
<evidence type="ECO:0000256" key="4">
    <source>
        <dbReference type="PIRSR" id="PIRSR000097-1"/>
    </source>
</evidence>
<evidence type="ECO:0000259" key="7">
    <source>
        <dbReference type="Pfam" id="PF00248"/>
    </source>
</evidence>
<comment type="similarity">
    <text evidence="1">Belongs to the aldo/keto reductase family.</text>
</comment>
<evidence type="ECO:0000313" key="9">
    <source>
        <dbReference type="Proteomes" id="UP001234581"/>
    </source>
</evidence>
<keyword evidence="2" id="KW-0521">NADP</keyword>
<feature type="domain" description="NADP-dependent oxidoreductase" evidence="7">
    <location>
        <begin position="15"/>
        <end position="271"/>
    </location>
</feature>
<dbReference type="GeneID" id="83211068"/>
<organism evidence="8 9">
    <name type="scientific">Lichtheimia ornata</name>
    <dbReference type="NCBI Taxonomy" id="688661"/>
    <lineage>
        <taxon>Eukaryota</taxon>
        <taxon>Fungi</taxon>
        <taxon>Fungi incertae sedis</taxon>
        <taxon>Mucoromycota</taxon>
        <taxon>Mucoromycotina</taxon>
        <taxon>Mucoromycetes</taxon>
        <taxon>Mucorales</taxon>
        <taxon>Lichtheimiaceae</taxon>
        <taxon>Lichtheimia</taxon>
    </lineage>
</organism>
<dbReference type="SUPFAM" id="SSF51430">
    <property type="entry name" value="NAD(P)-linked oxidoreductase"/>
    <property type="match status" value="1"/>
</dbReference>
<evidence type="ECO:0000313" key="8">
    <source>
        <dbReference type="EMBL" id="KAJ8660607.1"/>
    </source>
</evidence>
<dbReference type="PRINTS" id="PR00069">
    <property type="entry name" value="ALDKETRDTASE"/>
</dbReference>
<dbReference type="PANTHER" id="PTHR43827:SF3">
    <property type="entry name" value="NADP-DEPENDENT OXIDOREDUCTASE DOMAIN-CONTAINING PROTEIN"/>
    <property type="match status" value="1"/>
</dbReference>
<dbReference type="RefSeq" id="XP_058345520.1">
    <property type="nucleotide sequence ID" value="XM_058483722.1"/>
</dbReference>
<dbReference type="PANTHER" id="PTHR43827">
    <property type="entry name" value="2,5-DIKETO-D-GLUCONIC ACID REDUCTASE"/>
    <property type="match status" value="1"/>
</dbReference>
<feature type="binding site" evidence="5">
    <location>
        <position position="113"/>
    </location>
    <ligand>
        <name>substrate</name>
    </ligand>
</feature>
<dbReference type="Gene3D" id="3.20.20.100">
    <property type="entry name" value="NADP-dependent oxidoreductase domain"/>
    <property type="match status" value="1"/>
</dbReference>
<feature type="site" description="Lowers pKa of active site Tyr" evidence="6">
    <location>
        <position position="80"/>
    </location>
</feature>
<dbReference type="FunFam" id="3.20.20.100:FF:000002">
    <property type="entry name" value="2,5-diketo-D-gluconic acid reductase A"/>
    <property type="match status" value="1"/>
</dbReference>
<comment type="caution">
    <text evidence="8">The sequence shown here is derived from an EMBL/GenBank/DDBJ whole genome shotgun (WGS) entry which is preliminary data.</text>
</comment>
<dbReference type="CDD" id="cd19136">
    <property type="entry name" value="AKR_DrGR-like"/>
    <property type="match status" value="1"/>
</dbReference>
<evidence type="ECO:0000256" key="5">
    <source>
        <dbReference type="PIRSR" id="PIRSR000097-2"/>
    </source>
</evidence>
<dbReference type="GO" id="GO:0016616">
    <property type="term" value="F:oxidoreductase activity, acting on the CH-OH group of donors, NAD or NADP as acceptor"/>
    <property type="evidence" value="ECO:0007669"/>
    <property type="project" value="UniProtKB-ARBA"/>
</dbReference>
<name>A0AAD7Y2G6_9FUNG</name>
<dbReference type="InterPro" id="IPR023210">
    <property type="entry name" value="NADP_OxRdtase_dom"/>
</dbReference>
<dbReference type="PIRSF" id="PIRSF000097">
    <property type="entry name" value="AKR"/>
    <property type="match status" value="1"/>
</dbReference>
<evidence type="ECO:0000256" key="6">
    <source>
        <dbReference type="PIRSR" id="PIRSR000097-3"/>
    </source>
</evidence>
<dbReference type="PROSITE" id="PS00798">
    <property type="entry name" value="ALDOKETO_REDUCTASE_1"/>
    <property type="match status" value="1"/>
</dbReference>
<feature type="active site" description="Proton donor" evidence="4">
    <location>
        <position position="49"/>
    </location>
</feature>
<sequence>MSTCTLHNGDPMPVLGLGTFRIKDVNELRPVVREAIHAGYRLIDSATVYRNEEALGTILQEVFEDPSFDVSRQDIFITSKLSPQHQGFEKCYQAVLDSLERFGLDYLDLYLIHWPGTAKKKLSDPVNRENRLGSYRALEKLYHEGKIKHIGVSNFTARHLEDLLEYCTIVPHVHQFELHPRLVQQDVLSLCAKHKIQVQAYSSLGEGNLLQDPDIVIPDSSLSRAQVLLRWAIQHGWAVIPKSSSPDRVAANADVFSFELSKEVMAQLDELHTTRQQKFCWDPCDVY</sequence>
<reference evidence="8 9" key="1">
    <citation type="submission" date="2023-03" db="EMBL/GenBank/DDBJ databases">
        <title>Genome sequence of Lichtheimia ornata CBS 291.66.</title>
        <authorList>
            <person name="Mohabir J.T."/>
            <person name="Shea T.P."/>
            <person name="Kurbessoian T."/>
            <person name="Berby B."/>
            <person name="Fontaine J."/>
            <person name="Livny J."/>
            <person name="Gnirke A."/>
            <person name="Stajich J.E."/>
            <person name="Cuomo C.A."/>
        </authorList>
    </citation>
    <scope>NUCLEOTIDE SEQUENCE [LARGE SCALE GENOMIC DNA]</scope>
    <source>
        <strain evidence="8">CBS 291.66</strain>
    </source>
</reference>
<evidence type="ECO:0000256" key="2">
    <source>
        <dbReference type="ARBA" id="ARBA00022857"/>
    </source>
</evidence>
<keyword evidence="3" id="KW-0560">Oxidoreductase</keyword>
<evidence type="ECO:0000256" key="1">
    <source>
        <dbReference type="ARBA" id="ARBA00007905"/>
    </source>
</evidence>
<dbReference type="Proteomes" id="UP001234581">
    <property type="component" value="Unassembled WGS sequence"/>
</dbReference>
<dbReference type="EMBL" id="JARTCD010000012">
    <property type="protein sequence ID" value="KAJ8660607.1"/>
    <property type="molecule type" value="Genomic_DNA"/>
</dbReference>
<evidence type="ECO:0000256" key="3">
    <source>
        <dbReference type="ARBA" id="ARBA00023002"/>
    </source>
</evidence>
<gene>
    <name evidence="8" type="ORF">O0I10_003655</name>
</gene>
<dbReference type="Pfam" id="PF00248">
    <property type="entry name" value="Aldo_ket_red"/>
    <property type="match status" value="1"/>
</dbReference>